<protein>
    <recommendedName>
        <fullName evidence="3">Putative plant transposon protein domain-containing protein</fullName>
    </recommendedName>
</protein>
<sequence length="597" mass="69709">MLSPSLHSSAANSTQHSALTTHPSALRRLVHHLPPNAQLPLPFFLFLIILHSHFAISRTLFNQRLYEETVCKKEIIAEVGFDLNEDEYPEMRQQVALRGWRRLASPREVTKTMIREFFANAARSDDEMDGQQLHPYTSHVRGVEIDFSPATIRRVMRFKEDRPGAENNYDYRQKYDQQLDTVIRDLCIEGATWKMSKGRDPRPIQLKRPDLIPMARGWQEFIINNIIPTGNKSEITVSRAVLIHCIMRGEDVRVEELIADNIAIIAQGLTSKCLLGFPSTIYKLCKEAGVRMREFKRMKEVDVGRYITKDVMEAVRIPRIFLSIIDHNEGDDIPMPQYEPPFIPEDENADIDQDQEQHQHFEHPPPHFEQQPQQFLQQQPQYVTYADFQQFQQTQVEQMQQYQQIQVEQMQQYQQKQTELQQQGFQKLTDQIANMQIGIQTELGNYKQEIRGLKDKQQELYNHYNNLYNYMKEKQRFIAKELDEIKRFQVGQTMMASSQTDPIEKVNRTLQEHCNEMTMIKRQLKEWTRNASHKDAYCCWAHQQSNPNLTDVSAYRIPELMKENAEKGRNIFHGFLKTDPEVGSSSAPTPGSNQAPN</sequence>
<feature type="region of interest" description="Disordered" evidence="2">
    <location>
        <begin position="357"/>
        <end position="376"/>
    </location>
</feature>
<feature type="coiled-coil region" evidence="1">
    <location>
        <begin position="503"/>
        <end position="530"/>
    </location>
</feature>
<proteinExistence type="predicted"/>
<keyword evidence="5" id="KW-1185">Reference proteome</keyword>
<dbReference type="InterPro" id="IPR046796">
    <property type="entry name" value="Transposase_32_dom"/>
</dbReference>
<feature type="compositionally biased region" description="Polar residues" evidence="2">
    <location>
        <begin position="583"/>
        <end position="597"/>
    </location>
</feature>
<comment type="caution">
    <text evidence="4">The sequence shown here is derived from an EMBL/GenBank/DDBJ whole genome shotgun (WGS) entry which is preliminary data.</text>
</comment>
<feature type="domain" description="Putative plant transposon protein" evidence="3">
    <location>
        <begin position="98"/>
        <end position="290"/>
    </location>
</feature>
<feature type="region of interest" description="Disordered" evidence="2">
    <location>
        <begin position="576"/>
        <end position="597"/>
    </location>
</feature>
<feature type="compositionally biased region" description="Basic and acidic residues" evidence="2">
    <location>
        <begin position="357"/>
        <end position="366"/>
    </location>
</feature>
<evidence type="ECO:0000259" key="3">
    <source>
        <dbReference type="Pfam" id="PF20167"/>
    </source>
</evidence>
<evidence type="ECO:0000313" key="4">
    <source>
        <dbReference type="EMBL" id="MED6157812.1"/>
    </source>
</evidence>
<dbReference type="Pfam" id="PF20167">
    <property type="entry name" value="Transposase_32"/>
    <property type="match status" value="1"/>
</dbReference>
<organism evidence="4 5">
    <name type="scientific">Stylosanthes scabra</name>
    <dbReference type="NCBI Taxonomy" id="79078"/>
    <lineage>
        <taxon>Eukaryota</taxon>
        <taxon>Viridiplantae</taxon>
        <taxon>Streptophyta</taxon>
        <taxon>Embryophyta</taxon>
        <taxon>Tracheophyta</taxon>
        <taxon>Spermatophyta</taxon>
        <taxon>Magnoliopsida</taxon>
        <taxon>eudicotyledons</taxon>
        <taxon>Gunneridae</taxon>
        <taxon>Pentapetalae</taxon>
        <taxon>rosids</taxon>
        <taxon>fabids</taxon>
        <taxon>Fabales</taxon>
        <taxon>Fabaceae</taxon>
        <taxon>Papilionoideae</taxon>
        <taxon>50 kb inversion clade</taxon>
        <taxon>dalbergioids sensu lato</taxon>
        <taxon>Dalbergieae</taxon>
        <taxon>Pterocarpus clade</taxon>
        <taxon>Stylosanthes</taxon>
    </lineage>
</organism>
<gene>
    <name evidence="4" type="ORF">PIB30_026889</name>
</gene>
<reference evidence="4 5" key="1">
    <citation type="journal article" date="2023" name="Plants (Basel)">
        <title>Bridging the Gap: Combining Genomics and Transcriptomics Approaches to Understand Stylosanthes scabra, an Orphan Legume from the Brazilian Caatinga.</title>
        <authorList>
            <person name="Ferreira-Neto J.R.C."/>
            <person name="da Silva M.D."/>
            <person name="Binneck E."/>
            <person name="de Melo N.F."/>
            <person name="da Silva R.H."/>
            <person name="de Melo A.L.T.M."/>
            <person name="Pandolfi V."/>
            <person name="Bustamante F.O."/>
            <person name="Brasileiro-Vidal A.C."/>
            <person name="Benko-Iseppon A.M."/>
        </authorList>
    </citation>
    <scope>NUCLEOTIDE SEQUENCE [LARGE SCALE GENOMIC DNA]</scope>
    <source>
        <tissue evidence="4">Leaves</tissue>
    </source>
</reference>
<evidence type="ECO:0000256" key="1">
    <source>
        <dbReference type="SAM" id="Coils"/>
    </source>
</evidence>
<name>A0ABU6UAR8_9FABA</name>
<keyword evidence="1" id="KW-0175">Coiled coil</keyword>
<dbReference type="Proteomes" id="UP001341840">
    <property type="component" value="Unassembled WGS sequence"/>
</dbReference>
<accession>A0ABU6UAR8</accession>
<evidence type="ECO:0000313" key="5">
    <source>
        <dbReference type="Proteomes" id="UP001341840"/>
    </source>
</evidence>
<evidence type="ECO:0000256" key="2">
    <source>
        <dbReference type="SAM" id="MobiDB-lite"/>
    </source>
</evidence>
<dbReference type="EMBL" id="JASCZI010120931">
    <property type="protein sequence ID" value="MED6157812.1"/>
    <property type="molecule type" value="Genomic_DNA"/>
</dbReference>